<dbReference type="GO" id="GO:0007010">
    <property type="term" value="P:cytoskeleton organization"/>
    <property type="evidence" value="ECO:0007669"/>
    <property type="project" value="TreeGrafter"/>
</dbReference>
<feature type="domain" description="Far11/STRP N-terminal" evidence="2">
    <location>
        <begin position="89"/>
        <end position="383"/>
    </location>
</feature>
<dbReference type="GO" id="GO:0005829">
    <property type="term" value="C:cytosol"/>
    <property type="evidence" value="ECO:0007669"/>
    <property type="project" value="TreeGrafter"/>
</dbReference>
<dbReference type="EMBL" id="JAEUBD010001468">
    <property type="protein sequence ID" value="KAH3660736.1"/>
    <property type="molecule type" value="Genomic_DNA"/>
</dbReference>
<dbReference type="Proteomes" id="UP000788993">
    <property type="component" value="Unassembled WGS sequence"/>
</dbReference>
<evidence type="ECO:0000313" key="5">
    <source>
        <dbReference type="Proteomes" id="UP000788993"/>
    </source>
</evidence>
<keyword evidence="5" id="KW-1185">Reference proteome</keyword>
<proteinExistence type="predicted"/>
<protein>
    <recommendedName>
        <fullName evidence="6">Factor arrest protein 11</fullName>
    </recommendedName>
</protein>
<reference evidence="4" key="2">
    <citation type="submission" date="2021-01" db="EMBL/GenBank/DDBJ databases">
        <authorList>
            <person name="Schikora-Tamarit M.A."/>
        </authorList>
    </citation>
    <scope>NUCLEOTIDE SEQUENCE</scope>
    <source>
        <strain evidence="4">NCAIM Y.01608</strain>
    </source>
</reference>
<dbReference type="AlphaFoldDB" id="A0A9P8SZT3"/>
<feature type="domain" description="Far11/STRP C-terminal" evidence="3">
    <location>
        <begin position="474"/>
        <end position="895"/>
    </location>
</feature>
<gene>
    <name evidence="4" type="ORF">OGATHE_005068</name>
</gene>
<dbReference type="SMART" id="SM01293">
    <property type="entry name" value="DUF3402"/>
    <property type="match status" value="1"/>
</dbReference>
<feature type="compositionally biased region" description="Polar residues" evidence="1">
    <location>
        <begin position="56"/>
        <end position="67"/>
    </location>
</feature>
<evidence type="ECO:0000259" key="3">
    <source>
        <dbReference type="SMART" id="SM01293"/>
    </source>
</evidence>
<dbReference type="Pfam" id="PF11882">
    <property type="entry name" value="DUF3402"/>
    <property type="match status" value="1"/>
</dbReference>
<feature type="region of interest" description="Disordered" evidence="1">
    <location>
        <begin position="52"/>
        <end position="71"/>
    </location>
</feature>
<dbReference type="Pfam" id="PF07923">
    <property type="entry name" value="N1221"/>
    <property type="match status" value="1"/>
</dbReference>
<dbReference type="PANTHER" id="PTHR13239">
    <property type="entry name" value="PROTEIN REQUIRED FOR HYPHAL ANASTOMOSIS HAM-2"/>
    <property type="match status" value="1"/>
</dbReference>
<evidence type="ECO:0000259" key="2">
    <source>
        <dbReference type="SMART" id="SM01292"/>
    </source>
</evidence>
<accession>A0A9P8SZT3</accession>
<feature type="region of interest" description="Disordered" evidence="1">
    <location>
        <begin position="422"/>
        <end position="441"/>
    </location>
</feature>
<name>A0A9P8SZT3_9ASCO</name>
<organism evidence="4 5">
    <name type="scientific">Ogataea polymorpha</name>
    <dbReference type="NCBI Taxonomy" id="460523"/>
    <lineage>
        <taxon>Eukaryota</taxon>
        <taxon>Fungi</taxon>
        <taxon>Dikarya</taxon>
        <taxon>Ascomycota</taxon>
        <taxon>Saccharomycotina</taxon>
        <taxon>Pichiomycetes</taxon>
        <taxon>Pichiales</taxon>
        <taxon>Pichiaceae</taxon>
        <taxon>Ogataea</taxon>
    </lineage>
</organism>
<reference evidence="4" key="1">
    <citation type="journal article" date="2021" name="Open Biol.">
        <title>Shared evolutionary footprints suggest mitochondrial oxidative damage underlies multiple complex I losses in fungi.</title>
        <authorList>
            <person name="Schikora-Tamarit M.A."/>
            <person name="Marcet-Houben M."/>
            <person name="Nosek J."/>
            <person name="Gabaldon T."/>
        </authorList>
    </citation>
    <scope>NUCLEOTIDE SEQUENCE</scope>
    <source>
        <strain evidence="4">NCAIM Y.01608</strain>
    </source>
</reference>
<feature type="compositionally biased region" description="Polar residues" evidence="1">
    <location>
        <begin position="427"/>
        <end position="441"/>
    </location>
</feature>
<dbReference type="InterPro" id="IPR021819">
    <property type="entry name" value="Far11/STRP_C"/>
</dbReference>
<evidence type="ECO:0008006" key="6">
    <source>
        <dbReference type="Google" id="ProtNLM"/>
    </source>
</evidence>
<dbReference type="InterPro" id="IPR040185">
    <property type="entry name" value="Far11/STRP"/>
</dbReference>
<evidence type="ECO:0000256" key="1">
    <source>
        <dbReference type="SAM" id="MobiDB-lite"/>
    </source>
</evidence>
<evidence type="ECO:0000313" key="4">
    <source>
        <dbReference type="EMBL" id="KAH3660736.1"/>
    </source>
</evidence>
<sequence>MKKNFKSGYTNYFVVLFFVMETQIRDLEAQLEELDQFPGAIIDRGEMVETSDDQDILSSPHSSFSFTDNDDEDEREVDGLNNFNIILEYPELQYEYRELEDFETEYMDWFTATDLRELSNIKKLAIQNQTPSDLAKKLIDTSDRSALHILICLEYIAMGQYGEISEISELTTKIIDNSCLLLSHEVLLPVLEILSSRLILLSDLKNQEKPFNHKQLRLWSSQLYHSMTIIYTVVLATLTTKEKVRFLAGIIDTSQLLTTMMKAIDNWRWLTADSNDKELGSALDNSVVHYFKLRNVIMLLSKLVLLQFGDSELLQSTKSFLRFKCESGHVFGSAPGTRGAKVETITPLDYQYFRKELIARYPTYSPPEHKVSDILQMSVEQDNESCSKLINTSALLINQKHHLRNKLPSSQNSCPPDIHIATPAPSPTLSPQHTGGSRSSNISEVEHVNGQGRKKVFITQPQFANLYPFSHDIPVSIQEATRIFHAHVSESFSALQFTDVFEDFIRQEKGITEPTRSKFIYTEKDIEKNPIFADELVSLQRVEQFYHSTLPYLNSLAAILIQIISSNVLPASGYKSAENPFLPLKKPYNISDMSNYDKQKLDLMRIKETCLKAASTTIFLLLKWFKMSHILKQEYFALLLFDNDLYLNLFRFLGSNQMQTQLENSFDFNDPEMLLKNRAVFCDYEVLYDSKEYNFFRAATSFCRQAPQSPKFNSEDIFEVNEQAYESYIPPFNGQSHVKILKPNHRYCTIITQLLRSLYSTISNYKIQRIYKLLEVRPTESLRFLLTMYNSNFYKPVLKVIKLICPFNGKKWRSNNMDLISFVYLFYKVGLRDQWLNNLFIFNLSERLKRSWENEYALRSLLKFYNATYYSDQMVNFGYDNIPPLKQEMFFEEGWKGDI</sequence>
<dbReference type="SMART" id="SM01292">
    <property type="entry name" value="N1221"/>
    <property type="match status" value="1"/>
</dbReference>
<dbReference type="PANTHER" id="PTHR13239:SF4">
    <property type="entry name" value="AT25231P"/>
    <property type="match status" value="1"/>
</dbReference>
<dbReference type="InterPro" id="IPR012486">
    <property type="entry name" value="Far11/STRP_N"/>
</dbReference>
<comment type="caution">
    <text evidence="4">The sequence shown here is derived from an EMBL/GenBank/DDBJ whole genome shotgun (WGS) entry which is preliminary data.</text>
</comment>